<evidence type="ECO:0000313" key="2">
    <source>
        <dbReference type="EMBL" id="QEV19723.1"/>
    </source>
</evidence>
<evidence type="ECO:0000313" key="3">
    <source>
        <dbReference type="Proteomes" id="UP000326553"/>
    </source>
</evidence>
<dbReference type="EMBL" id="CP023695">
    <property type="protein sequence ID" value="QEV19723.1"/>
    <property type="molecule type" value="Genomic_DNA"/>
</dbReference>
<dbReference type="Proteomes" id="UP000326553">
    <property type="component" value="Chromosome"/>
</dbReference>
<reference evidence="2 3" key="1">
    <citation type="submission" date="2017-09" db="EMBL/GenBank/DDBJ databases">
        <authorList>
            <person name="Lee N."/>
            <person name="Cho B.-K."/>
        </authorList>
    </citation>
    <scope>NUCLEOTIDE SEQUENCE [LARGE SCALE GENOMIC DNA]</scope>
    <source>
        <strain evidence="2 3">ATCC 12461</strain>
    </source>
</reference>
<dbReference type="KEGG" id="salw:CP975_21430"/>
<sequence>MPSRTLPPPPPPVHLRTWPDRQTMLMDRGLALHDLRGRHLGVHRLLLLWLCGFGAVIGWALLVQPLKHIEEKDATGIILGPVLAVLGLAALGPAVVGVVLGIRRDRRIRELSEAWLALDRHPASDARLRSPGLSLLWLLSSLALCTLGLWASFAAAAYAEPGRETYADVVLGMGAGLILWLTGLVGCTKAAGHYRWALRKLGPAPTPVGTRHQGTLRRD</sequence>
<gene>
    <name evidence="2" type="ORF">CP975_21430</name>
</gene>
<keyword evidence="1" id="KW-0472">Membrane</keyword>
<feature type="transmembrane region" description="Helical" evidence="1">
    <location>
        <begin position="78"/>
        <end position="102"/>
    </location>
</feature>
<feature type="transmembrane region" description="Helical" evidence="1">
    <location>
        <begin position="135"/>
        <end position="158"/>
    </location>
</feature>
<feature type="transmembrane region" description="Helical" evidence="1">
    <location>
        <begin position="170"/>
        <end position="191"/>
    </location>
</feature>
<name>A0A5J6HMM3_STRAD</name>
<dbReference type="OrthoDB" id="4247899at2"/>
<keyword evidence="1" id="KW-1133">Transmembrane helix</keyword>
<proteinExistence type="predicted"/>
<keyword evidence="1" id="KW-0812">Transmembrane</keyword>
<keyword evidence="3" id="KW-1185">Reference proteome</keyword>
<accession>A0A5J6HMM3</accession>
<feature type="transmembrane region" description="Helical" evidence="1">
    <location>
        <begin position="45"/>
        <end position="66"/>
    </location>
</feature>
<organism evidence="2 3">
    <name type="scientific">Streptomyces alboniger</name>
    <dbReference type="NCBI Taxonomy" id="132473"/>
    <lineage>
        <taxon>Bacteria</taxon>
        <taxon>Bacillati</taxon>
        <taxon>Actinomycetota</taxon>
        <taxon>Actinomycetes</taxon>
        <taxon>Kitasatosporales</taxon>
        <taxon>Streptomycetaceae</taxon>
        <taxon>Streptomyces</taxon>
        <taxon>Streptomyces aurantiacus group</taxon>
    </lineage>
</organism>
<evidence type="ECO:0000256" key="1">
    <source>
        <dbReference type="SAM" id="Phobius"/>
    </source>
</evidence>
<dbReference type="RefSeq" id="WP_055533432.1">
    <property type="nucleotide sequence ID" value="NZ_CP023695.1"/>
</dbReference>
<protein>
    <submittedName>
        <fullName evidence="2">Uncharacterized protein</fullName>
    </submittedName>
</protein>
<dbReference type="AlphaFoldDB" id="A0A5J6HMM3"/>